<organism evidence="1 2">
    <name type="scientific">Prauserella muralis</name>
    <dbReference type="NCBI Taxonomy" id="588067"/>
    <lineage>
        <taxon>Bacteria</taxon>
        <taxon>Bacillati</taxon>
        <taxon>Actinomycetota</taxon>
        <taxon>Actinomycetes</taxon>
        <taxon>Pseudonocardiales</taxon>
        <taxon>Pseudonocardiaceae</taxon>
        <taxon>Prauserella</taxon>
    </lineage>
</organism>
<evidence type="ECO:0000313" key="2">
    <source>
        <dbReference type="Proteomes" id="UP000249915"/>
    </source>
</evidence>
<protein>
    <submittedName>
        <fullName evidence="1">Uncharacterized protein</fullName>
    </submittedName>
</protein>
<dbReference type="Proteomes" id="UP000249915">
    <property type="component" value="Unassembled WGS sequence"/>
</dbReference>
<dbReference type="InterPro" id="IPR013974">
    <property type="entry name" value="SAF"/>
</dbReference>
<evidence type="ECO:0000313" key="1">
    <source>
        <dbReference type="EMBL" id="PXY30874.1"/>
    </source>
</evidence>
<keyword evidence="2" id="KW-1185">Reference proteome</keyword>
<dbReference type="SMART" id="SM00858">
    <property type="entry name" value="SAF"/>
    <property type="match status" value="1"/>
</dbReference>
<dbReference type="CDD" id="cd11614">
    <property type="entry name" value="SAF_CpaB_FlgA_like"/>
    <property type="match status" value="1"/>
</dbReference>
<dbReference type="Pfam" id="PF08666">
    <property type="entry name" value="SAF"/>
    <property type="match status" value="1"/>
</dbReference>
<dbReference type="EMBL" id="MASW01000001">
    <property type="protein sequence ID" value="PXY30874.1"/>
    <property type="molecule type" value="Genomic_DNA"/>
</dbReference>
<proteinExistence type="predicted"/>
<reference evidence="1 2" key="1">
    <citation type="submission" date="2016-07" db="EMBL/GenBank/DDBJ databases">
        <title>Draft genome sequence of Prauserella muralis DSM 45305, isolated from a mould-covered wall in an indoor environment.</title>
        <authorList>
            <person name="Ruckert C."/>
            <person name="Albersmeier A."/>
            <person name="Jiang C.-L."/>
            <person name="Jiang Y."/>
            <person name="Kalinowski J."/>
            <person name="Schneider O."/>
            <person name="Winkler A."/>
            <person name="Zotchev S.B."/>
        </authorList>
    </citation>
    <scope>NUCLEOTIDE SEQUENCE [LARGE SCALE GENOMIC DNA]</scope>
    <source>
        <strain evidence="1 2">DSM 45305</strain>
    </source>
</reference>
<dbReference type="RefSeq" id="WP_112278896.1">
    <property type="nucleotide sequence ID" value="NZ_MASW01000001.1"/>
</dbReference>
<comment type="caution">
    <text evidence="1">The sequence shown here is derived from an EMBL/GenBank/DDBJ whole genome shotgun (WGS) entry which is preliminary data.</text>
</comment>
<name>A0A2V4B6E3_9PSEU</name>
<gene>
    <name evidence="1" type="ORF">BAY60_00040</name>
</gene>
<dbReference type="AlphaFoldDB" id="A0A2V4B6E3"/>
<accession>A0A2V4B6E3</accession>
<sequence length="217" mass="21950">MNDSPRRHRGQHRFLPLRRGHPATLARRALAVVLLLAAAVLAAHPAAAGGEPRAPALAATRDLPLGATLTRSDVKIIQVPRSLRPAGALTDPTAVEGRTLAGLARTGELLSDARLLGPRSAPPGTTTVPVRLADPGVARLLHAGTEVHVVTLDAAEQGDQVLGGAATVLTVVDGAPAARAGPASGDEGPLVLLAVPADDAATLAAVSLAQPLTVTLR</sequence>
<dbReference type="OrthoDB" id="4808509at2"/>